<reference evidence="3 5" key="1">
    <citation type="journal article" date="2019" name="Nat. Med.">
        <title>A library of human gut bacterial isolates paired with longitudinal multiomics data enables mechanistic microbiome research.</title>
        <authorList>
            <person name="Poyet M."/>
            <person name="Groussin M."/>
            <person name="Gibbons S.M."/>
            <person name="Avila-Pacheco J."/>
            <person name="Jiang X."/>
            <person name="Kearney S.M."/>
            <person name="Perrotta A.R."/>
            <person name="Berdy B."/>
            <person name="Zhao S."/>
            <person name="Lieberman T.D."/>
            <person name="Swanson P.K."/>
            <person name="Smith M."/>
            <person name="Roesemann S."/>
            <person name="Alexander J.E."/>
            <person name="Rich S.A."/>
            <person name="Livny J."/>
            <person name="Vlamakis H."/>
            <person name="Clish C."/>
            <person name="Bullock K."/>
            <person name="Deik A."/>
            <person name="Scott J."/>
            <person name="Pierce K.A."/>
            <person name="Xavier R.J."/>
            <person name="Alm E.J."/>
        </authorList>
    </citation>
    <scope>NUCLEOTIDE SEQUENCE [LARGE SCALE GENOMIC DNA]</scope>
    <source>
        <strain evidence="3 5">BIOML-A2</strain>
    </source>
</reference>
<dbReference type="Pfam" id="PF14501">
    <property type="entry name" value="HATPase_c_5"/>
    <property type="match status" value="1"/>
</dbReference>
<keyword evidence="1" id="KW-0472">Membrane</keyword>
<evidence type="ECO:0000313" key="3">
    <source>
        <dbReference type="EMBL" id="KAB7460312.1"/>
    </source>
</evidence>
<sequence>MNLIELVAATAPSDMFFAIGEQINALMGLILCLMAMWNRMENPKLTGGIILAAGTIWFILSGFICGMFRIPTLWTVFPTGIVAVLVFSKVTNLTVSKVMLLCSTAAYVVAIIYYLSLVMDVAVLGEQSVNLRVGWPGFINQLILDILAPLCLWHPLRDSIPSTLNSPAISPSFWQLIWLFPFISTAIVVWCLPADNDSVMNEHVRALAFTIAIAYSCFMALAYLLIWYMIRQSERLLEATKREHYAAMQTLQLQHMNERIREARQIRHNTRHHIQTLQTLAAANDVDGIRDYLEQMAKHRLLAPEHPMQYCEHASLNAVLVYYCDWARHKGADVDVKAAVPSYISINNAELCSLVGNLLENAVEAIMIQSDGDKKLRVRIRYNDGPPASLFIVVDNSYDSSVTQVDGDFASSKHGGNGLGTMTVRETAERYGGTAAFEYDGEMFKASVMLCLDKV</sequence>
<dbReference type="InterPro" id="IPR032834">
    <property type="entry name" value="NatK-like_C"/>
</dbReference>
<evidence type="ECO:0000313" key="4">
    <source>
        <dbReference type="EMBL" id="VYS77046.1"/>
    </source>
</evidence>
<dbReference type="InterPro" id="IPR036890">
    <property type="entry name" value="HATPase_C_sf"/>
</dbReference>
<dbReference type="GO" id="GO:0042802">
    <property type="term" value="F:identical protein binding"/>
    <property type="evidence" value="ECO:0007669"/>
    <property type="project" value="TreeGrafter"/>
</dbReference>
<keyword evidence="1" id="KW-1133">Transmembrane helix</keyword>
<keyword evidence="4" id="KW-0418">Kinase</keyword>
<dbReference type="SUPFAM" id="SSF55874">
    <property type="entry name" value="ATPase domain of HSP90 chaperone/DNA topoisomerase II/histidine kinase"/>
    <property type="match status" value="1"/>
</dbReference>
<accession>A0A6N2R8E8</accession>
<evidence type="ECO:0000259" key="2">
    <source>
        <dbReference type="Pfam" id="PF14501"/>
    </source>
</evidence>
<evidence type="ECO:0000256" key="1">
    <source>
        <dbReference type="SAM" id="Phobius"/>
    </source>
</evidence>
<dbReference type="AlphaFoldDB" id="A0A6N2R8E8"/>
<reference evidence="4" key="2">
    <citation type="submission" date="2019-11" db="EMBL/GenBank/DDBJ databases">
        <authorList>
            <person name="Feng L."/>
        </authorList>
    </citation>
    <scope>NUCLEOTIDE SEQUENCE</scope>
    <source>
        <strain evidence="4">BdentiumLFYP24</strain>
    </source>
</reference>
<dbReference type="EMBL" id="WDPD01000008">
    <property type="protein sequence ID" value="KAB7460312.1"/>
    <property type="molecule type" value="Genomic_DNA"/>
</dbReference>
<dbReference type="Proteomes" id="UP000429211">
    <property type="component" value="Unassembled WGS sequence"/>
</dbReference>
<evidence type="ECO:0000313" key="5">
    <source>
        <dbReference type="Proteomes" id="UP000429211"/>
    </source>
</evidence>
<name>A0A6N2R8E8_9BIFI</name>
<feature type="domain" description="Sensor histidine kinase NatK-like C-terminal" evidence="2">
    <location>
        <begin position="348"/>
        <end position="450"/>
    </location>
</feature>
<protein>
    <submittedName>
        <fullName evidence="3">GHKL domain-containing protein</fullName>
    </submittedName>
    <submittedName>
        <fullName evidence="4">Sensory histidine kinase DcuS</fullName>
    </submittedName>
</protein>
<dbReference type="GO" id="GO:0016301">
    <property type="term" value="F:kinase activity"/>
    <property type="evidence" value="ECO:0007669"/>
    <property type="project" value="UniProtKB-KW"/>
</dbReference>
<dbReference type="PANTHER" id="PTHR40448">
    <property type="entry name" value="TWO-COMPONENT SENSOR HISTIDINE KINASE"/>
    <property type="match status" value="1"/>
</dbReference>
<keyword evidence="1" id="KW-0812">Transmembrane</keyword>
<dbReference type="Gene3D" id="3.30.565.10">
    <property type="entry name" value="Histidine kinase-like ATPase, C-terminal domain"/>
    <property type="match status" value="1"/>
</dbReference>
<feature type="transmembrane region" description="Helical" evidence="1">
    <location>
        <begin position="206"/>
        <end position="230"/>
    </location>
</feature>
<feature type="transmembrane region" description="Helical" evidence="1">
    <location>
        <begin position="49"/>
        <end position="70"/>
    </location>
</feature>
<gene>
    <name evidence="4" type="ORF">BDLFYP24_00867</name>
    <name evidence="3" type="ORF">GBB04_07960</name>
</gene>
<keyword evidence="4" id="KW-0808">Transferase</keyword>
<dbReference type="EMBL" id="CACRSP010000002">
    <property type="protein sequence ID" value="VYS77046.1"/>
    <property type="molecule type" value="Genomic_DNA"/>
</dbReference>
<proteinExistence type="predicted"/>
<dbReference type="CDD" id="cd16935">
    <property type="entry name" value="HATPase_AgrC-ComD-like"/>
    <property type="match status" value="1"/>
</dbReference>
<dbReference type="PANTHER" id="PTHR40448:SF1">
    <property type="entry name" value="TWO-COMPONENT SENSOR HISTIDINE KINASE"/>
    <property type="match status" value="1"/>
</dbReference>
<organism evidence="4">
    <name type="scientific">Bifidobacterium dentium</name>
    <dbReference type="NCBI Taxonomy" id="1689"/>
    <lineage>
        <taxon>Bacteria</taxon>
        <taxon>Bacillati</taxon>
        <taxon>Actinomycetota</taxon>
        <taxon>Actinomycetes</taxon>
        <taxon>Bifidobacteriales</taxon>
        <taxon>Bifidobacteriaceae</taxon>
        <taxon>Bifidobacterium</taxon>
    </lineage>
</organism>
<feature type="transmembrane region" description="Helical" evidence="1">
    <location>
        <begin position="15"/>
        <end position="37"/>
    </location>
</feature>
<dbReference type="RefSeq" id="WP_034518755.1">
    <property type="nucleotide sequence ID" value="NZ_CACRSP010000002.1"/>
</dbReference>
<feature type="transmembrane region" description="Helical" evidence="1">
    <location>
        <begin position="176"/>
        <end position="194"/>
    </location>
</feature>
<feature type="transmembrane region" description="Helical" evidence="1">
    <location>
        <begin position="98"/>
        <end position="125"/>
    </location>
</feature>